<evidence type="ECO:0000313" key="9">
    <source>
        <dbReference type="Proteomes" id="UP000433876"/>
    </source>
</evidence>
<keyword evidence="5" id="KW-0067">ATP-binding</keyword>
<dbReference type="Pfam" id="PF20143">
    <property type="entry name" value="NAD_kinase_C"/>
    <property type="match status" value="1"/>
</dbReference>
<dbReference type="Gene3D" id="2.60.200.30">
    <property type="entry name" value="Probable inorganic polyphosphate/atp-NAD kinase, domain 2"/>
    <property type="match status" value="1"/>
</dbReference>
<evidence type="ECO:0000256" key="5">
    <source>
        <dbReference type="ARBA" id="ARBA00022840"/>
    </source>
</evidence>
<comment type="caution">
    <text evidence="8">The sequence shown here is derived from an EMBL/GenBank/DDBJ whole genome shotgun (WGS) entry which is preliminary data.</text>
</comment>
<dbReference type="GO" id="GO:0003951">
    <property type="term" value="F:NAD+ kinase activity"/>
    <property type="evidence" value="ECO:0007669"/>
    <property type="project" value="InterPro"/>
</dbReference>
<evidence type="ECO:0000256" key="4">
    <source>
        <dbReference type="ARBA" id="ARBA00022777"/>
    </source>
</evidence>
<dbReference type="InterPro" id="IPR017437">
    <property type="entry name" value="ATP-NAD_kinase_PpnK-typ_C"/>
</dbReference>
<dbReference type="FunFam" id="3.40.50.10330:FF:000033">
    <property type="entry name" value="NADH kinase, variant 3"/>
    <property type="match status" value="1"/>
</dbReference>
<dbReference type="FunFam" id="2.60.200.30:FF:000009">
    <property type="entry name" value="Poly(P)/ATP NAD kinase"/>
    <property type="match status" value="1"/>
</dbReference>
<dbReference type="EMBL" id="NMPR01000063">
    <property type="protein sequence ID" value="KAA8632053.1"/>
    <property type="molecule type" value="Genomic_DNA"/>
</dbReference>
<sequence>MSRPLFLARNRHVHSIATMVPKPPRMTIFRFPRGVRHFSVSAVRREIRDIAALPDRIVPHYQQTKTSSLLSLIWPQPPRNVLLMPKLHAPHVIVSAAEFAKHIHSNYPGLNIVFESHVAQTIHEQLPFPIYTAAPGEASNLFANKIDLVTTMGGDGTILRAASLFSMHYQVPPILSFSMGTLGFLGEWKFQEYKRAWRECYMSGCSVSVEDLVGPHTQVAARQAANANLTSDSNKDDSTEQSPAWDAVRGNGQCMGLSRSSKILLRNRLRVGIYDAEGRNINQQLIPTSTAEPGGPVPEIDEVTYPSALSAASTGGITKKAPIPYLHAINEVSIDRGAHPHLAIIDIYVNNHFLTEAVADGILISTPTGSTAYSLSAGGSIVHPLVKSLLITPISPRSLSFRPLVLPLNTKVVLKLSKRNRGRELPVSIDGKRRVAVSIGMEVRVEGEKLEKTVEHGWRGGVPCVIRSSSKGDTDGIAEDDDSWVGGLNGLLKFNYPFGGGDPEGQH</sequence>
<dbReference type="InterPro" id="IPR017438">
    <property type="entry name" value="ATP-NAD_kinase_N"/>
</dbReference>
<dbReference type="HAMAP" id="MF_00361">
    <property type="entry name" value="NAD_kinase"/>
    <property type="match status" value="1"/>
</dbReference>
<dbReference type="GO" id="GO:0019674">
    <property type="term" value="P:NAD+ metabolic process"/>
    <property type="evidence" value="ECO:0007669"/>
    <property type="project" value="InterPro"/>
</dbReference>
<proteinExistence type="inferred from homology"/>
<keyword evidence="4" id="KW-0418">Kinase</keyword>
<dbReference type="InterPro" id="IPR016064">
    <property type="entry name" value="NAD/diacylglycerol_kinase_sf"/>
</dbReference>
<comment type="similarity">
    <text evidence="1">Belongs to the NAD kinase family.</text>
</comment>
<dbReference type="VEuPathDB" id="FungiDB:SMAC_05136"/>
<keyword evidence="7" id="KW-0520">NAD</keyword>
<dbReference type="InterPro" id="IPR002504">
    <property type="entry name" value="NADK"/>
</dbReference>
<reference evidence="8 9" key="1">
    <citation type="submission" date="2017-07" db="EMBL/GenBank/DDBJ databases">
        <title>Genome sequence of the Sordaria macrospora wild type strain R19027.</title>
        <authorList>
            <person name="Nowrousian M."/>
            <person name="Teichert I."/>
            <person name="Kueck U."/>
        </authorList>
    </citation>
    <scope>NUCLEOTIDE SEQUENCE [LARGE SCALE GENOMIC DNA]</scope>
    <source>
        <strain evidence="8 9">R19027</strain>
        <tissue evidence="8">Mycelium</tissue>
    </source>
</reference>
<keyword evidence="3" id="KW-0547">Nucleotide-binding</keyword>
<dbReference type="GO" id="GO:0005524">
    <property type="term" value="F:ATP binding"/>
    <property type="evidence" value="ECO:0007669"/>
    <property type="project" value="UniProtKB-KW"/>
</dbReference>
<dbReference type="Gene3D" id="3.40.50.10330">
    <property type="entry name" value="Probable inorganic polyphosphate/atp-NAD kinase, domain 1"/>
    <property type="match status" value="1"/>
</dbReference>
<keyword evidence="2" id="KW-0808">Transferase</keyword>
<dbReference type="PANTHER" id="PTHR20275:SF26">
    <property type="entry name" value="NADH KINASE POS5, MITOCHONDRIAL"/>
    <property type="match status" value="1"/>
</dbReference>
<name>A0A8S8ZPV3_SORMA</name>
<evidence type="ECO:0000313" key="8">
    <source>
        <dbReference type="EMBL" id="KAA8632053.1"/>
    </source>
</evidence>
<accession>A0A8S8ZPV3</accession>
<dbReference type="AlphaFoldDB" id="A0A8S8ZPV3"/>
<organism evidence="8 9">
    <name type="scientific">Sordaria macrospora</name>
    <dbReference type="NCBI Taxonomy" id="5147"/>
    <lineage>
        <taxon>Eukaryota</taxon>
        <taxon>Fungi</taxon>
        <taxon>Dikarya</taxon>
        <taxon>Ascomycota</taxon>
        <taxon>Pezizomycotina</taxon>
        <taxon>Sordariomycetes</taxon>
        <taxon>Sordariomycetidae</taxon>
        <taxon>Sordariales</taxon>
        <taxon>Sordariaceae</taxon>
        <taxon>Sordaria</taxon>
    </lineage>
</organism>
<evidence type="ECO:0000256" key="6">
    <source>
        <dbReference type="ARBA" id="ARBA00022857"/>
    </source>
</evidence>
<dbReference type="GO" id="GO:0006741">
    <property type="term" value="P:NADP+ biosynthetic process"/>
    <property type="evidence" value="ECO:0007669"/>
    <property type="project" value="InterPro"/>
</dbReference>
<evidence type="ECO:0000256" key="3">
    <source>
        <dbReference type="ARBA" id="ARBA00022741"/>
    </source>
</evidence>
<evidence type="ECO:0000256" key="7">
    <source>
        <dbReference type="ARBA" id="ARBA00023027"/>
    </source>
</evidence>
<protein>
    <submittedName>
        <fullName evidence="8">Uncharacterized protein</fullName>
    </submittedName>
</protein>
<dbReference type="Pfam" id="PF01513">
    <property type="entry name" value="NAD_kinase"/>
    <property type="match status" value="1"/>
</dbReference>
<dbReference type="Proteomes" id="UP000433876">
    <property type="component" value="Unassembled WGS sequence"/>
</dbReference>
<evidence type="ECO:0000256" key="1">
    <source>
        <dbReference type="ARBA" id="ARBA00010995"/>
    </source>
</evidence>
<gene>
    <name evidence="8" type="ORF">SMACR_05136</name>
</gene>
<dbReference type="PANTHER" id="PTHR20275">
    <property type="entry name" value="NAD KINASE"/>
    <property type="match status" value="1"/>
</dbReference>
<dbReference type="SUPFAM" id="SSF111331">
    <property type="entry name" value="NAD kinase/diacylglycerol kinase-like"/>
    <property type="match status" value="1"/>
</dbReference>
<keyword evidence="6" id="KW-0521">NADP</keyword>
<evidence type="ECO:0000256" key="2">
    <source>
        <dbReference type="ARBA" id="ARBA00022679"/>
    </source>
</evidence>